<sequence length="446" mass="51661">MSAFSQEGDGRSWIERGPFFKYTQYFQNTVRQAWSPGRGIYYDVTTRLPPNEFAFEVYIYHNRIFIRVPGRTLRKSLIEAFRLPGLYEDDDDFMIHFRTALRFYQDLKAYLENMISRENMTDRRVHKLSLLVRDFLLDRHMLGFLSPEQFHRHQISLTGYWPDMQRWSVKCAYEEIDELFRSISVEDVEQSCSRRKTARDLHRIFKNLHEEHIVKAGDDGGLLSQFMDEKLGYRRAWNIGMHTMRGISASRFPGNVQSVLCSVYVALALSKIESNAIHLDCKIHGGEKEFLDDLDLWRRVVPEDEVHLYDEYVLATWGKTNTPNHHQHLHIHEDTFIGLQRVIGHLISETGFLDDDGQLHVHDPSRFYPLPGQSSSLWTVAYSGLRPSPRPMPSKIPNAGLATQSKPNNLSKLKLRTCAILKAYWSIILSIIIAGVIVGVVFAFGV</sequence>
<gene>
    <name evidence="2" type="ORF">BS50DRAFT_646456</name>
</gene>
<keyword evidence="1" id="KW-0472">Membrane</keyword>
<evidence type="ECO:0000256" key="1">
    <source>
        <dbReference type="SAM" id="Phobius"/>
    </source>
</evidence>
<evidence type="ECO:0000313" key="3">
    <source>
        <dbReference type="Proteomes" id="UP000240883"/>
    </source>
</evidence>
<name>A0A2T2NG39_CORCC</name>
<dbReference type="Proteomes" id="UP000240883">
    <property type="component" value="Unassembled WGS sequence"/>
</dbReference>
<feature type="transmembrane region" description="Helical" evidence="1">
    <location>
        <begin position="423"/>
        <end position="444"/>
    </location>
</feature>
<reference evidence="2 3" key="1">
    <citation type="journal article" date="2018" name="Front. Microbiol.">
        <title>Genome-Wide Analysis of Corynespora cassiicola Leaf Fall Disease Putative Effectors.</title>
        <authorList>
            <person name="Lopez D."/>
            <person name="Ribeiro S."/>
            <person name="Label P."/>
            <person name="Fumanal B."/>
            <person name="Venisse J.S."/>
            <person name="Kohler A."/>
            <person name="de Oliveira R.R."/>
            <person name="Labutti K."/>
            <person name="Lipzen A."/>
            <person name="Lail K."/>
            <person name="Bauer D."/>
            <person name="Ohm R.A."/>
            <person name="Barry K.W."/>
            <person name="Spatafora J."/>
            <person name="Grigoriev I.V."/>
            <person name="Martin F.M."/>
            <person name="Pujade-Renaud V."/>
        </authorList>
    </citation>
    <scope>NUCLEOTIDE SEQUENCE [LARGE SCALE GENOMIC DNA]</scope>
    <source>
        <strain evidence="2 3">Philippines</strain>
    </source>
</reference>
<evidence type="ECO:0000313" key="2">
    <source>
        <dbReference type="EMBL" id="PSN64397.1"/>
    </source>
</evidence>
<keyword evidence="1" id="KW-1133">Transmembrane helix</keyword>
<dbReference type="AlphaFoldDB" id="A0A2T2NG39"/>
<protein>
    <submittedName>
        <fullName evidence="2">Uncharacterized protein</fullName>
    </submittedName>
</protein>
<keyword evidence="3" id="KW-1185">Reference proteome</keyword>
<organism evidence="2 3">
    <name type="scientific">Corynespora cassiicola Philippines</name>
    <dbReference type="NCBI Taxonomy" id="1448308"/>
    <lineage>
        <taxon>Eukaryota</taxon>
        <taxon>Fungi</taxon>
        <taxon>Dikarya</taxon>
        <taxon>Ascomycota</taxon>
        <taxon>Pezizomycotina</taxon>
        <taxon>Dothideomycetes</taxon>
        <taxon>Pleosporomycetidae</taxon>
        <taxon>Pleosporales</taxon>
        <taxon>Corynesporascaceae</taxon>
        <taxon>Corynespora</taxon>
    </lineage>
</organism>
<keyword evidence="1" id="KW-0812">Transmembrane</keyword>
<accession>A0A2T2NG39</accession>
<proteinExistence type="predicted"/>
<dbReference type="EMBL" id="KZ678138">
    <property type="protein sequence ID" value="PSN64397.1"/>
    <property type="molecule type" value="Genomic_DNA"/>
</dbReference>